<dbReference type="GO" id="GO:0003677">
    <property type="term" value="F:DNA binding"/>
    <property type="evidence" value="ECO:0007669"/>
    <property type="project" value="UniProtKB-KW"/>
</dbReference>
<name>A0A6L9GAP1_9MICC</name>
<dbReference type="InterPro" id="IPR008920">
    <property type="entry name" value="TF_FadR/GntR_C"/>
</dbReference>
<keyword evidence="2" id="KW-0238">DNA-binding</keyword>
<reference evidence="5 6" key="1">
    <citation type="submission" date="2020-01" db="EMBL/GenBank/DDBJ databases">
        <title>Glutamicibacter soli M275.</title>
        <authorList>
            <person name="Meng X."/>
        </authorList>
    </citation>
    <scope>NUCLEOTIDE SEQUENCE [LARGE SCALE GENOMIC DNA]</scope>
    <source>
        <strain evidence="5 6">M275</strain>
    </source>
</reference>
<evidence type="ECO:0000313" key="5">
    <source>
        <dbReference type="EMBL" id="NAZ18003.1"/>
    </source>
</evidence>
<sequence>EPTAERLIEELSGPARFVLSRPERLRQLQEARMLFEAFLARVAARSATADQIATIEAALDANGKTIGDPEAFVRTNMDFHLAIAKVSQNVFVDSLHTAVQAWLAEHRRVAVQQQGSAERAFARHVEILDAIRAGDPEKAE</sequence>
<feature type="non-terminal residue" evidence="5">
    <location>
        <position position="1"/>
    </location>
</feature>
<dbReference type="Proteomes" id="UP000477543">
    <property type="component" value="Unassembled WGS sequence"/>
</dbReference>
<dbReference type="Gene3D" id="1.20.120.530">
    <property type="entry name" value="GntR ligand-binding domain-like"/>
    <property type="match status" value="1"/>
</dbReference>
<keyword evidence="1" id="KW-0805">Transcription regulation</keyword>
<protein>
    <submittedName>
        <fullName evidence="5">FCD domain-containing protein</fullName>
    </submittedName>
</protein>
<dbReference type="SUPFAM" id="SSF48008">
    <property type="entry name" value="GntR ligand-binding domain-like"/>
    <property type="match status" value="1"/>
</dbReference>
<dbReference type="RefSeq" id="WP_161450278.1">
    <property type="nucleotide sequence ID" value="NZ_WYDN01000110.1"/>
</dbReference>
<feature type="non-terminal residue" evidence="5">
    <location>
        <position position="140"/>
    </location>
</feature>
<evidence type="ECO:0000256" key="2">
    <source>
        <dbReference type="ARBA" id="ARBA00023125"/>
    </source>
</evidence>
<dbReference type="EMBL" id="WYDN01000110">
    <property type="protein sequence ID" value="NAZ18003.1"/>
    <property type="molecule type" value="Genomic_DNA"/>
</dbReference>
<organism evidence="5 6">
    <name type="scientific">Glutamicibacter soli</name>
    <dbReference type="NCBI Taxonomy" id="453836"/>
    <lineage>
        <taxon>Bacteria</taxon>
        <taxon>Bacillati</taxon>
        <taxon>Actinomycetota</taxon>
        <taxon>Actinomycetes</taxon>
        <taxon>Micrococcales</taxon>
        <taxon>Micrococcaceae</taxon>
        <taxon>Glutamicibacter</taxon>
    </lineage>
</organism>
<keyword evidence="3" id="KW-0804">Transcription</keyword>
<feature type="domain" description="GntR C-terminal" evidence="4">
    <location>
        <begin position="27"/>
        <end position="140"/>
    </location>
</feature>
<evidence type="ECO:0000259" key="4">
    <source>
        <dbReference type="SMART" id="SM00895"/>
    </source>
</evidence>
<dbReference type="Pfam" id="PF07729">
    <property type="entry name" value="FCD"/>
    <property type="match status" value="1"/>
</dbReference>
<dbReference type="PANTHER" id="PTHR43537">
    <property type="entry name" value="TRANSCRIPTIONAL REGULATOR, GNTR FAMILY"/>
    <property type="match status" value="1"/>
</dbReference>
<proteinExistence type="predicted"/>
<evidence type="ECO:0000313" key="6">
    <source>
        <dbReference type="Proteomes" id="UP000477543"/>
    </source>
</evidence>
<comment type="caution">
    <text evidence="5">The sequence shown here is derived from an EMBL/GenBank/DDBJ whole genome shotgun (WGS) entry which is preliminary data.</text>
</comment>
<evidence type="ECO:0000256" key="3">
    <source>
        <dbReference type="ARBA" id="ARBA00023163"/>
    </source>
</evidence>
<gene>
    <name evidence="5" type="ORF">GT020_18420</name>
</gene>
<evidence type="ECO:0000256" key="1">
    <source>
        <dbReference type="ARBA" id="ARBA00023015"/>
    </source>
</evidence>
<dbReference type="SMART" id="SM00895">
    <property type="entry name" value="FCD"/>
    <property type="match status" value="1"/>
</dbReference>
<dbReference type="InterPro" id="IPR011711">
    <property type="entry name" value="GntR_C"/>
</dbReference>
<accession>A0A6L9GAP1</accession>
<dbReference type="AlphaFoldDB" id="A0A6L9GAP1"/>
<dbReference type="PANTHER" id="PTHR43537:SF5">
    <property type="entry name" value="UXU OPERON TRANSCRIPTIONAL REGULATOR"/>
    <property type="match status" value="1"/>
</dbReference>